<reference evidence="9" key="1">
    <citation type="journal article" date="2019" name="Int. J. Syst. Evol. Microbiol.">
        <title>The Global Catalogue of Microorganisms (GCM) 10K type strain sequencing project: providing services to taxonomists for standard genome sequencing and annotation.</title>
        <authorList>
            <consortium name="The Broad Institute Genomics Platform"/>
            <consortium name="The Broad Institute Genome Sequencing Center for Infectious Disease"/>
            <person name="Wu L."/>
            <person name="Ma J."/>
        </authorList>
    </citation>
    <scope>NUCLEOTIDE SEQUENCE [LARGE SCALE GENOMIC DNA]</scope>
    <source>
        <strain evidence="9">TISTR 1571</strain>
    </source>
</reference>
<accession>A0ABW5Q9K7</accession>
<dbReference type="InterPro" id="IPR015421">
    <property type="entry name" value="PyrdxlP-dep_Trfase_major"/>
</dbReference>
<dbReference type="EMBL" id="JBHUMZ010000017">
    <property type="protein sequence ID" value="MFD2638526.1"/>
    <property type="molecule type" value="Genomic_DNA"/>
</dbReference>
<evidence type="ECO:0000313" key="8">
    <source>
        <dbReference type="EMBL" id="MFD2638526.1"/>
    </source>
</evidence>
<dbReference type="Pfam" id="PF03711">
    <property type="entry name" value="OKR_DC_1_C"/>
    <property type="match status" value="1"/>
</dbReference>
<dbReference type="SUPFAM" id="SSF55904">
    <property type="entry name" value="Ornithine decarboxylase C-terminal domain"/>
    <property type="match status" value="1"/>
</dbReference>
<name>A0ABW5Q9K7_9BACI</name>
<protein>
    <submittedName>
        <fullName evidence="8">Aminotransferase class I/II-fold pyridoxal phosphate-dependent enzyme</fullName>
    </submittedName>
</protein>
<keyword evidence="3" id="KW-0210">Decarboxylase</keyword>
<dbReference type="PANTHER" id="PTHR43277">
    <property type="entry name" value="ARGININE DECARBOXYLASE"/>
    <property type="match status" value="1"/>
</dbReference>
<feature type="domain" description="Orn/Lys/Arg decarboxylases family 1 pyridoxal-P attachment site" evidence="6">
    <location>
        <begin position="7"/>
        <end position="336"/>
    </location>
</feature>
<dbReference type="CDD" id="cd00615">
    <property type="entry name" value="Orn_deC_like"/>
    <property type="match status" value="1"/>
</dbReference>
<comment type="similarity">
    <text evidence="2">Belongs to the Orn/Lys/Arg decarboxylase class-I family.</text>
</comment>
<keyword evidence="9" id="KW-1185">Reference proteome</keyword>
<evidence type="ECO:0000256" key="5">
    <source>
        <dbReference type="ARBA" id="ARBA00023239"/>
    </source>
</evidence>
<dbReference type="RefSeq" id="WP_377328233.1">
    <property type="nucleotide sequence ID" value="NZ_JBHUMZ010000017.1"/>
</dbReference>
<evidence type="ECO:0000259" key="6">
    <source>
        <dbReference type="Pfam" id="PF01276"/>
    </source>
</evidence>
<evidence type="ECO:0000259" key="7">
    <source>
        <dbReference type="Pfam" id="PF03711"/>
    </source>
</evidence>
<dbReference type="PANTHER" id="PTHR43277:SF3">
    <property type="entry name" value="DECARBOXYLASE, PUTATIVE-RELATED"/>
    <property type="match status" value="1"/>
</dbReference>
<dbReference type="Gene3D" id="3.90.105.10">
    <property type="entry name" value="Molybdopterin biosynthesis moea protein, domain 2"/>
    <property type="match status" value="1"/>
</dbReference>
<organism evidence="8 9">
    <name type="scientific">Piscibacillus salipiscarius</name>
    <dbReference type="NCBI Taxonomy" id="299480"/>
    <lineage>
        <taxon>Bacteria</taxon>
        <taxon>Bacillati</taxon>
        <taxon>Bacillota</taxon>
        <taxon>Bacilli</taxon>
        <taxon>Bacillales</taxon>
        <taxon>Bacillaceae</taxon>
        <taxon>Piscibacillus</taxon>
    </lineage>
</organism>
<keyword evidence="5" id="KW-0456">Lyase</keyword>
<dbReference type="Proteomes" id="UP001597452">
    <property type="component" value="Unassembled WGS sequence"/>
</dbReference>
<keyword evidence="4" id="KW-0663">Pyridoxal phosphate</keyword>
<dbReference type="InterPro" id="IPR036633">
    <property type="entry name" value="Prn/Lys/Arg_de-COase_C_sf"/>
</dbReference>
<gene>
    <name evidence="8" type="ORF">ACFSW4_06610</name>
</gene>
<proteinExistence type="inferred from homology"/>
<dbReference type="InterPro" id="IPR000310">
    <property type="entry name" value="Orn/Lys/Arg_deCO2ase_major_dom"/>
</dbReference>
<keyword evidence="8" id="KW-0032">Aminotransferase</keyword>
<evidence type="ECO:0000313" key="9">
    <source>
        <dbReference type="Proteomes" id="UP001597452"/>
    </source>
</evidence>
<evidence type="ECO:0000256" key="4">
    <source>
        <dbReference type="ARBA" id="ARBA00022898"/>
    </source>
</evidence>
<comment type="caution">
    <text evidence="8">The sequence shown here is derived from an EMBL/GenBank/DDBJ whole genome shotgun (WGS) entry which is preliminary data.</text>
</comment>
<comment type="cofactor">
    <cofactor evidence="1">
        <name>pyridoxal 5'-phosphate</name>
        <dbReference type="ChEBI" id="CHEBI:597326"/>
    </cofactor>
</comment>
<dbReference type="InterPro" id="IPR015424">
    <property type="entry name" value="PyrdxlP-dep_Trfase"/>
</dbReference>
<dbReference type="InterPro" id="IPR052357">
    <property type="entry name" value="Orn_Lys_Arg_decarboxylase-I"/>
</dbReference>
<evidence type="ECO:0000256" key="3">
    <source>
        <dbReference type="ARBA" id="ARBA00022793"/>
    </source>
</evidence>
<dbReference type="GO" id="GO:0008483">
    <property type="term" value="F:transaminase activity"/>
    <property type="evidence" value="ECO:0007669"/>
    <property type="project" value="UniProtKB-KW"/>
</dbReference>
<dbReference type="SUPFAM" id="SSF53383">
    <property type="entry name" value="PLP-dependent transferases"/>
    <property type="match status" value="1"/>
</dbReference>
<dbReference type="Gene3D" id="3.40.640.10">
    <property type="entry name" value="Type I PLP-dependent aspartate aminotransferase-like (Major domain)"/>
    <property type="match status" value="1"/>
</dbReference>
<dbReference type="Pfam" id="PF01276">
    <property type="entry name" value="OKR_DC_1"/>
    <property type="match status" value="1"/>
</dbReference>
<keyword evidence="8" id="KW-0808">Transferase</keyword>
<evidence type="ECO:0000256" key="2">
    <source>
        <dbReference type="ARBA" id="ARBA00010671"/>
    </source>
</evidence>
<sequence length="472" mass="53237">MDQNQAPLFEALKKHTEHNSVSFHVPGHKSGKVFTSEAESFHSLLPYDLTELQGLDDLHQPEGPIKQAELLASDLYQTDQTFFLVNGSTVGNLAMVLSVCKQGDAVLVQRNSHKSIFNALELAGARPIFISPKFDQRTERYSYIDSNDIKQAIEGYSEIKALVLTHPDYFGTTYDLSSIVDIAHKNSISVLVDEAHGAHFPLSDQFPKSALEAGADIVVHSAHKSLPAMTMGSFLHIQSSKVSHETVKNYLQMLQSSSPSYPIMASLDLARQFVSQLTETNVSTIIKNINELRIKINELPYLRTKKVENRMDDPLKVIVSSNEYNLHHFEGILNHHHIFPEMVENNQMLFMAGLDLNPIQLDWIDQIKNRENNIRKLDKRDTITLEQATIKSLDYSYNELKSFKAKWVDWERAAGEIAAQAVIPYPPGVPLLLKGERINQYHIAAIKQAFSRGQYIQYSGKDLSKGIEILLK</sequence>
<dbReference type="InterPro" id="IPR008286">
    <property type="entry name" value="Prn/Lys/Arg_de-COase_C"/>
</dbReference>
<evidence type="ECO:0000256" key="1">
    <source>
        <dbReference type="ARBA" id="ARBA00001933"/>
    </source>
</evidence>
<feature type="domain" description="Orn/Lys/Arg decarboxylase C-terminal" evidence="7">
    <location>
        <begin position="370"/>
        <end position="441"/>
    </location>
</feature>